<evidence type="ECO:0000313" key="2">
    <source>
        <dbReference type="Proteomes" id="UP000265798"/>
    </source>
</evidence>
<dbReference type="Proteomes" id="UP000265798">
    <property type="component" value="Unassembled WGS sequence"/>
</dbReference>
<gene>
    <name evidence="1" type="ORF">DLM75_23780</name>
</gene>
<sequence length="67" mass="7381">MKKLITIVALLLLEGCAVFETGKKNSCEKGQDLSKILILNEMANGAQIETELLFALYLNFESGCDDK</sequence>
<proteinExistence type="predicted"/>
<dbReference type="EMBL" id="QHCT01000019">
    <property type="protein sequence ID" value="RHX83628.1"/>
    <property type="molecule type" value="Genomic_DNA"/>
</dbReference>
<comment type="caution">
    <text evidence="1">The sequence shown here is derived from an EMBL/GenBank/DDBJ whole genome shotgun (WGS) entry which is preliminary data.</text>
</comment>
<accession>A0A396YQK1</accession>
<reference evidence="2" key="1">
    <citation type="submission" date="2018-05" db="EMBL/GenBank/DDBJ databases">
        <title>Leptospira yasudae sp. nov. and Leptospira stimsonii sp. nov., two pathogenic species of the genus Leptospira isolated from environmental sources.</title>
        <authorList>
            <person name="Casanovas-Massana A."/>
            <person name="Hamond C."/>
            <person name="Santos L.A."/>
            <person name="Hacker K.P."/>
            <person name="Balassiano I."/>
            <person name="Medeiros M.A."/>
            <person name="Reis M.G."/>
            <person name="Ko A.I."/>
            <person name="Wunder E.A."/>
        </authorList>
    </citation>
    <scope>NUCLEOTIDE SEQUENCE [LARGE SCALE GENOMIC DNA]</scope>
    <source>
        <strain evidence="2">Yale</strain>
    </source>
</reference>
<dbReference type="AlphaFoldDB" id="A0A396YQK1"/>
<evidence type="ECO:0000313" key="1">
    <source>
        <dbReference type="EMBL" id="RHX83628.1"/>
    </source>
</evidence>
<organism evidence="1 2">
    <name type="scientific">Leptospira stimsonii</name>
    <dbReference type="NCBI Taxonomy" id="2202203"/>
    <lineage>
        <taxon>Bacteria</taxon>
        <taxon>Pseudomonadati</taxon>
        <taxon>Spirochaetota</taxon>
        <taxon>Spirochaetia</taxon>
        <taxon>Leptospirales</taxon>
        <taxon>Leptospiraceae</taxon>
        <taxon>Leptospira</taxon>
    </lineage>
</organism>
<name>A0A396YQK1_9LEPT</name>
<protein>
    <submittedName>
        <fullName evidence="1">Uncharacterized protein</fullName>
    </submittedName>
</protein>
<dbReference type="RefSeq" id="WP_118970998.1">
    <property type="nucleotide sequence ID" value="NZ_QHCT01000019.1"/>
</dbReference>